<evidence type="ECO:0000256" key="1">
    <source>
        <dbReference type="ARBA" id="ARBA00000073"/>
    </source>
</evidence>
<dbReference type="EMBL" id="JBHUCX010000050">
    <property type="protein sequence ID" value="MFD1676330.1"/>
    <property type="molecule type" value="Genomic_DNA"/>
</dbReference>
<organism evidence="8 9">
    <name type="scientific">Alicyclobacillus fodiniaquatilis</name>
    <dbReference type="NCBI Taxonomy" id="1661150"/>
    <lineage>
        <taxon>Bacteria</taxon>
        <taxon>Bacillati</taxon>
        <taxon>Bacillota</taxon>
        <taxon>Bacilli</taxon>
        <taxon>Bacillales</taxon>
        <taxon>Alicyclobacillaceae</taxon>
        <taxon>Alicyclobacillus</taxon>
    </lineage>
</organism>
<protein>
    <recommendedName>
        <fullName evidence="4">RNA pseudouridylate synthase</fullName>
    </recommendedName>
    <alternativeName>
        <fullName evidence="5">RNA-uridine isomerase</fullName>
    </alternativeName>
</protein>
<dbReference type="PANTHER" id="PTHR21600">
    <property type="entry name" value="MITOCHONDRIAL RNA PSEUDOURIDINE SYNTHASE"/>
    <property type="match status" value="1"/>
</dbReference>
<keyword evidence="9" id="KW-1185">Reference proteome</keyword>
<keyword evidence="6" id="KW-0694">RNA-binding</keyword>
<evidence type="ECO:0000256" key="6">
    <source>
        <dbReference type="PROSITE-ProRule" id="PRU00182"/>
    </source>
</evidence>
<dbReference type="Gene3D" id="3.10.290.10">
    <property type="entry name" value="RNA-binding S4 domain"/>
    <property type="match status" value="1"/>
</dbReference>
<gene>
    <name evidence="8" type="ORF">ACFSB2_16625</name>
</gene>
<dbReference type="CDD" id="cd00165">
    <property type="entry name" value="S4"/>
    <property type="match status" value="1"/>
</dbReference>
<evidence type="ECO:0000256" key="4">
    <source>
        <dbReference type="ARBA" id="ARBA00031870"/>
    </source>
</evidence>
<comment type="similarity">
    <text evidence="2">Belongs to the pseudouridine synthase RluA family.</text>
</comment>
<evidence type="ECO:0000256" key="2">
    <source>
        <dbReference type="ARBA" id="ARBA00010876"/>
    </source>
</evidence>
<evidence type="ECO:0000313" key="9">
    <source>
        <dbReference type="Proteomes" id="UP001597079"/>
    </source>
</evidence>
<dbReference type="PROSITE" id="PS50889">
    <property type="entry name" value="S4"/>
    <property type="match status" value="1"/>
</dbReference>
<dbReference type="CDD" id="cd02869">
    <property type="entry name" value="PseudoU_synth_RluA_like"/>
    <property type="match status" value="1"/>
</dbReference>
<dbReference type="SUPFAM" id="SSF55120">
    <property type="entry name" value="Pseudouridine synthase"/>
    <property type="match status" value="1"/>
</dbReference>
<evidence type="ECO:0000256" key="3">
    <source>
        <dbReference type="ARBA" id="ARBA00023235"/>
    </source>
</evidence>
<dbReference type="InterPro" id="IPR020103">
    <property type="entry name" value="PsdUridine_synth_cat_dom_sf"/>
</dbReference>
<dbReference type="Pfam" id="PF00849">
    <property type="entry name" value="PseudoU_synth_2"/>
    <property type="match status" value="1"/>
</dbReference>
<proteinExistence type="inferred from homology"/>
<dbReference type="Proteomes" id="UP001597079">
    <property type="component" value="Unassembled WGS sequence"/>
</dbReference>
<comment type="caution">
    <text evidence="8">The sequence shown here is derived from an EMBL/GenBank/DDBJ whole genome shotgun (WGS) entry which is preliminary data.</text>
</comment>
<name>A0ABW4JMI9_9BACL</name>
<comment type="catalytic activity">
    <reaction evidence="1">
        <text>a uridine in RNA = a pseudouridine in RNA</text>
        <dbReference type="Rhea" id="RHEA:48348"/>
        <dbReference type="Rhea" id="RHEA-COMP:12068"/>
        <dbReference type="Rhea" id="RHEA-COMP:12069"/>
        <dbReference type="ChEBI" id="CHEBI:65314"/>
        <dbReference type="ChEBI" id="CHEBI:65315"/>
    </reaction>
</comment>
<dbReference type="PANTHER" id="PTHR21600:SF71">
    <property type="entry name" value="PSEUDOURIDINE SYNTHASE"/>
    <property type="match status" value="1"/>
</dbReference>
<evidence type="ECO:0000313" key="8">
    <source>
        <dbReference type="EMBL" id="MFD1676330.1"/>
    </source>
</evidence>
<feature type="domain" description="Pseudouridine synthase RsuA/RluA-like" evidence="7">
    <location>
        <begin position="84"/>
        <end position="238"/>
    </location>
</feature>
<dbReference type="InterPro" id="IPR050188">
    <property type="entry name" value="RluA_PseudoU_synthase"/>
</dbReference>
<dbReference type="InterPro" id="IPR006145">
    <property type="entry name" value="PsdUridine_synth_RsuA/RluA"/>
</dbReference>
<accession>A0ABW4JMI9</accession>
<dbReference type="Gene3D" id="3.30.2350.10">
    <property type="entry name" value="Pseudouridine synthase"/>
    <property type="match status" value="1"/>
</dbReference>
<keyword evidence="3" id="KW-0413">Isomerase</keyword>
<evidence type="ECO:0000256" key="5">
    <source>
        <dbReference type="ARBA" id="ARBA00033164"/>
    </source>
</evidence>
<dbReference type="RefSeq" id="WP_377944226.1">
    <property type="nucleotide sequence ID" value="NZ_JBHUCX010000050.1"/>
</dbReference>
<reference evidence="9" key="1">
    <citation type="journal article" date="2019" name="Int. J. Syst. Evol. Microbiol.">
        <title>The Global Catalogue of Microorganisms (GCM) 10K type strain sequencing project: providing services to taxonomists for standard genome sequencing and annotation.</title>
        <authorList>
            <consortium name="The Broad Institute Genomics Platform"/>
            <consortium name="The Broad Institute Genome Sequencing Center for Infectious Disease"/>
            <person name="Wu L."/>
            <person name="Ma J."/>
        </authorList>
    </citation>
    <scope>NUCLEOTIDE SEQUENCE [LARGE SCALE GENOMIC DNA]</scope>
    <source>
        <strain evidence="9">CGMCC 1.12286</strain>
    </source>
</reference>
<sequence length="324" mass="36163">MYEFIVEEAQAGRKLSSLLGTTHGMSRKFIRRVIQENGISRNGQPVLLSAIVEEGDRIQVQFPVESSSVQPEKMPIQICYEDANVLVVNKPAGILTHPSAKEKTGSLLAGVAHYLAPAGLIPHSVHRLDKFTSGAILYAKHAHAHHLLDVAMRSNLVHRQYVALAYTPSDVPIGSWHTLEDYIAQDPNKPSRRIIGNSDNGQLAITHMQAIARMGDVCVYRFRLETGRTHQIRLQMASRGLPLVGDRDYTYDYSGLPGNRSTRYCEKMLPHQALHAYQLTWQAKNMTEPICVYAKPAEDLEEIWALIGAKATLHQLLEDNADTL</sequence>
<dbReference type="InterPro" id="IPR036986">
    <property type="entry name" value="S4_RNA-bd_sf"/>
</dbReference>
<evidence type="ECO:0000259" key="7">
    <source>
        <dbReference type="Pfam" id="PF00849"/>
    </source>
</evidence>